<dbReference type="FunFam" id="2.30.30.40:FF:000100">
    <property type="entry name" value="SH3 domain-containing YSC84-like protein 1"/>
    <property type="match status" value="1"/>
</dbReference>
<dbReference type="PRINTS" id="PR00452">
    <property type="entry name" value="SH3DOMAIN"/>
</dbReference>
<protein>
    <recommendedName>
        <fullName evidence="2">SH3 domain-containing YSC84-like protein 1</fullName>
    </recommendedName>
</protein>
<dbReference type="PANTHER" id="PTHR15629">
    <property type="entry name" value="SH3YL1 PROTEIN"/>
    <property type="match status" value="1"/>
</dbReference>
<comment type="similarity">
    <text evidence="1">Belongs to the SH3YL1 family.</text>
</comment>
<gene>
    <name evidence="7" type="ORF">LSH36_1046g00033</name>
</gene>
<evidence type="ECO:0000313" key="8">
    <source>
        <dbReference type="Proteomes" id="UP001208570"/>
    </source>
</evidence>
<dbReference type="GO" id="GO:0032587">
    <property type="term" value="C:ruffle membrane"/>
    <property type="evidence" value="ECO:0007669"/>
    <property type="project" value="TreeGrafter"/>
</dbReference>
<dbReference type="Pfam" id="PF04366">
    <property type="entry name" value="Ysc84"/>
    <property type="match status" value="1"/>
</dbReference>
<dbReference type="SMART" id="SM00326">
    <property type="entry name" value="SH3"/>
    <property type="match status" value="1"/>
</dbReference>
<evidence type="ECO:0000256" key="1">
    <source>
        <dbReference type="ARBA" id="ARBA00007761"/>
    </source>
</evidence>
<evidence type="ECO:0000259" key="6">
    <source>
        <dbReference type="PROSITE" id="PS50002"/>
    </source>
</evidence>
<dbReference type="InterPro" id="IPR001452">
    <property type="entry name" value="SH3_domain"/>
</dbReference>
<dbReference type="GO" id="GO:0035091">
    <property type="term" value="F:phosphatidylinositol binding"/>
    <property type="evidence" value="ECO:0007669"/>
    <property type="project" value="TreeGrafter"/>
</dbReference>
<dbReference type="Gene3D" id="2.30.30.40">
    <property type="entry name" value="SH3 Domains"/>
    <property type="match status" value="1"/>
</dbReference>
<dbReference type="EMBL" id="JAODUP010001046">
    <property type="protein sequence ID" value="KAK2141763.1"/>
    <property type="molecule type" value="Genomic_DNA"/>
</dbReference>
<dbReference type="InterPro" id="IPR033643">
    <property type="entry name" value="SYLF_SH3YL1-like"/>
</dbReference>
<keyword evidence="8" id="KW-1185">Reference proteome</keyword>
<dbReference type="Pfam" id="PF00018">
    <property type="entry name" value="SH3_1"/>
    <property type="match status" value="1"/>
</dbReference>
<dbReference type="InterPro" id="IPR036028">
    <property type="entry name" value="SH3-like_dom_sf"/>
</dbReference>
<dbReference type="AlphaFoldDB" id="A0AAD9IWR6"/>
<dbReference type="PROSITE" id="PS50002">
    <property type="entry name" value="SH3"/>
    <property type="match status" value="1"/>
</dbReference>
<dbReference type="InterPro" id="IPR051702">
    <property type="entry name" value="SH3_domain_YSC84-like"/>
</dbReference>
<feature type="region of interest" description="Disordered" evidence="5">
    <location>
        <begin position="227"/>
        <end position="299"/>
    </location>
</feature>
<evidence type="ECO:0000313" key="7">
    <source>
        <dbReference type="EMBL" id="KAK2141763.1"/>
    </source>
</evidence>
<evidence type="ECO:0000256" key="3">
    <source>
        <dbReference type="ARBA" id="ARBA00022443"/>
    </source>
</evidence>
<evidence type="ECO:0000256" key="5">
    <source>
        <dbReference type="SAM" id="MobiDB-lite"/>
    </source>
</evidence>
<sequence length="378" mass="40919">MVNTPIPHNLKSEAKKAAKILQDFSMPNAKTGPDKIIPADTIAHAAGLCILSVFKLGFLITARGGSGIVIAKLDDGTWSAPSAIGIAGLGGGFELGAEVTDFVIILNKKAAVEAFSKGGNLTIGGNFSVAAGPVGRNMEGDIAVRSPAAMYTYSKTKGIFAGVSIEGSYLIERKDANKKFYGCEIRAYDILSGDVERPNACFALYDVLERHHMMYLNAVEAHLKREARQEAEKGMRSQKRSSSCETISRNNHSRQSASSTEKSNFVARVKSFKMKTTKKSKDSKTKVPRSSSMQVIKSSSSSVHEEPGAVWGMKDESGITLKGHALWDFEGQMPCDLSFKAGDMIGILTKTETQVDWWEGSIHGRIGIFPANYIELIK</sequence>
<proteinExistence type="inferred from homology"/>
<feature type="domain" description="SH3" evidence="6">
    <location>
        <begin position="318"/>
        <end position="378"/>
    </location>
</feature>
<organism evidence="7 8">
    <name type="scientific">Paralvinella palmiformis</name>
    <dbReference type="NCBI Taxonomy" id="53620"/>
    <lineage>
        <taxon>Eukaryota</taxon>
        <taxon>Metazoa</taxon>
        <taxon>Spiralia</taxon>
        <taxon>Lophotrochozoa</taxon>
        <taxon>Annelida</taxon>
        <taxon>Polychaeta</taxon>
        <taxon>Sedentaria</taxon>
        <taxon>Canalipalpata</taxon>
        <taxon>Terebellida</taxon>
        <taxon>Terebelliformia</taxon>
        <taxon>Alvinellidae</taxon>
        <taxon>Paralvinella</taxon>
    </lineage>
</organism>
<feature type="compositionally biased region" description="Low complexity" evidence="5">
    <location>
        <begin position="290"/>
        <end position="299"/>
    </location>
</feature>
<dbReference type="GO" id="GO:1900027">
    <property type="term" value="P:regulation of ruffle assembly"/>
    <property type="evidence" value="ECO:0007669"/>
    <property type="project" value="TreeGrafter"/>
</dbReference>
<evidence type="ECO:0000256" key="4">
    <source>
        <dbReference type="PROSITE-ProRule" id="PRU00192"/>
    </source>
</evidence>
<feature type="compositionally biased region" description="Polar residues" evidence="5">
    <location>
        <begin position="240"/>
        <end position="263"/>
    </location>
</feature>
<dbReference type="Proteomes" id="UP001208570">
    <property type="component" value="Unassembled WGS sequence"/>
</dbReference>
<evidence type="ECO:0000256" key="2">
    <source>
        <dbReference type="ARBA" id="ARBA00019109"/>
    </source>
</evidence>
<reference evidence="7" key="1">
    <citation type="journal article" date="2023" name="Mol. Biol. Evol.">
        <title>Third-Generation Sequencing Reveals the Adaptive Role of the Epigenome in Three Deep-Sea Polychaetes.</title>
        <authorList>
            <person name="Perez M."/>
            <person name="Aroh O."/>
            <person name="Sun Y."/>
            <person name="Lan Y."/>
            <person name="Juniper S.K."/>
            <person name="Young C.R."/>
            <person name="Angers B."/>
            <person name="Qian P.Y."/>
        </authorList>
    </citation>
    <scope>NUCLEOTIDE SEQUENCE</scope>
    <source>
        <strain evidence="7">P08H-3</strain>
    </source>
</reference>
<comment type="caution">
    <text evidence="7">The sequence shown here is derived from an EMBL/GenBank/DDBJ whole genome shotgun (WGS) entry which is preliminary data.</text>
</comment>
<dbReference type="PANTHER" id="PTHR15629:SF2">
    <property type="entry name" value="SH3 DOMAIN-CONTAINING YSC84-LIKE PROTEIN 1"/>
    <property type="match status" value="1"/>
</dbReference>
<dbReference type="InterPro" id="IPR007461">
    <property type="entry name" value="Ysc84_actin-binding"/>
</dbReference>
<dbReference type="CDD" id="cd11525">
    <property type="entry name" value="SYLF_SH3YL1_like"/>
    <property type="match status" value="1"/>
</dbReference>
<keyword evidence="3 4" id="KW-0728">SH3 domain</keyword>
<accession>A0AAD9IWR6</accession>
<dbReference type="SUPFAM" id="SSF50044">
    <property type="entry name" value="SH3-domain"/>
    <property type="match status" value="1"/>
</dbReference>
<name>A0AAD9IWR6_9ANNE</name>